<feature type="signal peptide" evidence="1">
    <location>
        <begin position="1"/>
        <end position="20"/>
    </location>
</feature>
<dbReference type="Pfam" id="PF17132">
    <property type="entry name" value="Glyco_hydro_106"/>
    <property type="match status" value="1"/>
</dbReference>
<dbReference type="Proteomes" id="UP001310594">
    <property type="component" value="Unassembled WGS sequence"/>
</dbReference>
<name>A0AAN7ZLL8_9PEZI</name>
<comment type="caution">
    <text evidence="2">The sequence shown here is derived from an EMBL/GenBank/DDBJ whole genome shotgun (WGS) entry which is preliminary data.</text>
</comment>
<dbReference type="SUPFAM" id="SSF49785">
    <property type="entry name" value="Galactose-binding domain-like"/>
    <property type="match status" value="1"/>
</dbReference>
<reference evidence="2" key="1">
    <citation type="submission" date="2023-08" db="EMBL/GenBank/DDBJ databases">
        <title>Black Yeasts Isolated from many extreme environments.</title>
        <authorList>
            <person name="Coleine C."/>
            <person name="Stajich J.E."/>
            <person name="Selbmann L."/>
        </authorList>
    </citation>
    <scope>NUCLEOTIDE SEQUENCE</scope>
    <source>
        <strain evidence="2">CCFEE 5810</strain>
    </source>
</reference>
<protein>
    <recommendedName>
        <fullName evidence="4">Secreted protein</fullName>
    </recommendedName>
</protein>
<dbReference type="PANTHER" id="PTHR36848:SF2">
    <property type="entry name" value="SECRETED PROTEIN"/>
    <property type="match status" value="1"/>
</dbReference>
<feature type="chain" id="PRO_5042882447" description="Secreted protein" evidence="1">
    <location>
        <begin position="21"/>
        <end position="997"/>
    </location>
</feature>
<dbReference type="PANTHER" id="PTHR36848">
    <property type="entry name" value="DNA-BINDING PROTEIN (PUTATIVE SECRETED PROTEIN)-RELATED"/>
    <property type="match status" value="1"/>
</dbReference>
<organism evidence="2 3">
    <name type="scientific">Elasticomyces elasticus</name>
    <dbReference type="NCBI Taxonomy" id="574655"/>
    <lineage>
        <taxon>Eukaryota</taxon>
        <taxon>Fungi</taxon>
        <taxon>Dikarya</taxon>
        <taxon>Ascomycota</taxon>
        <taxon>Pezizomycotina</taxon>
        <taxon>Dothideomycetes</taxon>
        <taxon>Dothideomycetidae</taxon>
        <taxon>Mycosphaerellales</taxon>
        <taxon>Teratosphaeriaceae</taxon>
        <taxon>Elasticomyces</taxon>
    </lineage>
</organism>
<sequence>MVSALRNVLPVAAILGSALGYNPNDQVGADIDYGTFQDPSVHVRPRFRYWIPDASVDLDEVASDFAAVKAVGMGGMELLGYYLYGNYPYASPVPTDWTIYGWGTDAWKRLQDTCLQATKDLGMLMDFSLGPNQGAGVPVDQNDPGVMWNLWPFNVSVPIGGTFDAVLPGWNTITQGEFVAATIGLVTSSTPATFYAIPGWTGPYFYNGSDLIVVASSLEDVTDRVDSSGRLNLTFPATASGLEYRVFAFYQNHTNYHEQAPPWYIEADALGSIPQSAVNDFRQNGSSLVDHFSAAGAQVVIDFWETYLLGNGSRELIQEIGNYAWEDSQEFGDGTLVWWTPNLFKAFQASRGYDLTKYLPLIYRVNNELPAPLASPDHYYTDEADQGQAHLNDYWQVDMLANVPHVNAPECESLGFGHLIDGYRQYAGPANLAGKRIISSELGAVMGEAYSQTLPELIWDIKRSVVGSVNQFVLHGYPFSGAYPNTTYPGFTTFSFEFSNMHGPRQPSWEYYDDYMNWIARTQYVAQSGVPKIDLAFWLKLESFLSITNQYMPNDLQEAGYSYEYLSPDNFDLPEAYIAHGTLAPERQAFKALVLRANDTLTVPGVQKLVEFANAGLTIIVSGGLPQNLTGFNVSGGTEYVRSALTSIVSLDNVHIVPSDNLAVSLANLGITPRTRVSADRVLYTYVREDAAAATTYFYIYNDAYGVPMSEGATTGAITFEAIGVPYLYDGWIGDVTPILGYQQGTDTTTVPISLAGNQSIIIGFHHDESPLPGTTILSLPSGVYSGAAQSGYPGPLVSVKAGNTTDPILLSNGTTVKLPTPAVSSNLTAWTLIVESWSMPASPDTNFQAYRSNTTYNINGLRAWNEISPALFNISGRGFYSTTFEWLGGNGTAGSADGAMLSLGVLVQTARVFVNGHQMPPLDPTNAIADIGNCLVAGTNTLEIVVSTTLGNALRPIQDSILTSGQPWTGPSPLVQGFGLVEPALLLPYTTVNISL</sequence>
<proteinExistence type="predicted"/>
<evidence type="ECO:0000313" key="3">
    <source>
        <dbReference type="Proteomes" id="UP001310594"/>
    </source>
</evidence>
<dbReference type="AlphaFoldDB" id="A0AAN7ZLL8"/>
<dbReference type="InterPro" id="IPR008979">
    <property type="entry name" value="Galactose-bd-like_sf"/>
</dbReference>
<evidence type="ECO:0008006" key="4">
    <source>
        <dbReference type="Google" id="ProtNLM"/>
    </source>
</evidence>
<accession>A0AAN7ZLL8</accession>
<evidence type="ECO:0000313" key="2">
    <source>
        <dbReference type="EMBL" id="KAK5693365.1"/>
    </source>
</evidence>
<gene>
    <name evidence="2" type="ORF">LTR97_009934</name>
</gene>
<evidence type="ECO:0000256" key="1">
    <source>
        <dbReference type="SAM" id="SignalP"/>
    </source>
</evidence>
<dbReference type="InterPro" id="IPR053161">
    <property type="entry name" value="Ulvan_degrading_GH"/>
</dbReference>
<keyword evidence="1" id="KW-0732">Signal</keyword>
<dbReference type="EMBL" id="JAVRQU010000017">
    <property type="protein sequence ID" value="KAK5693365.1"/>
    <property type="molecule type" value="Genomic_DNA"/>
</dbReference>